<feature type="binding site" evidence="6">
    <location>
        <begin position="170"/>
        <end position="177"/>
    </location>
    <ligand>
        <name>ATP</name>
        <dbReference type="ChEBI" id="CHEBI:30616"/>
    </ligand>
</feature>
<evidence type="ECO:0000256" key="2">
    <source>
        <dbReference type="ARBA" id="ARBA00022701"/>
    </source>
</evidence>
<evidence type="ECO:0000256" key="4">
    <source>
        <dbReference type="ARBA" id="ARBA00022840"/>
    </source>
</evidence>
<dbReference type="Pfam" id="PF11995">
    <property type="entry name" value="DUF3490"/>
    <property type="match status" value="1"/>
</dbReference>
<keyword evidence="5 6" id="KW-0505">Motor protein</keyword>
<keyword evidence="4 6" id="KW-0067">ATP-binding</keyword>
<dbReference type="GO" id="GO:0005524">
    <property type="term" value="F:ATP binding"/>
    <property type="evidence" value="ECO:0007669"/>
    <property type="project" value="UniProtKB-UniRule"/>
</dbReference>
<evidence type="ECO:0000256" key="6">
    <source>
        <dbReference type="PROSITE-ProRule" id="PRU00283"/>
    </source>
</evidence>
<evidence type="ECO:0000313" key="11">
    <source>
        <dbReference type="EMBL" id="KAG2400677.1"/>
    </source>
</evidence>
<comment type="caution">
    <text evidence="11">The sequence shown here is derived from an EMBL/GenBank/DDBJ whole genome shotgun (WGS) entry which is preliminary data.</text>
</comment>
<keyword evidence="2 7" id="KW-0493">Microtubule</keyword>
<protein>
    <recommendedName>
        <fullName evidence="7">Kinesin-like protein</fullName>
    </recommendedName>
</protein>
<dbReference type="Pfam" id="PF00225">
    <property type="entry name" value="Kinesin"/>
    <property type="match status" value="2"/>
</dbReference>
<dbReference type="SUPFAM" id="SSF52540">
    <property type="entry name" value="P-loop containing nucleoside triphosphate hydrolases"/>
    <property type="match status" value="1"/>
</dbReference>
<feature type="region of interest" description="Disordered" evidence="9">
    <location>
        <begin position="513"/>
        <end position="533"/>
    </location>
</feature>
<dbReference type="EMBL" id="JABFOF010000004">
    <property type="protein sequence ID" value="KAG2400677.1"/>
    <property type="molecule type" value="Genomic_DNA"/>
</dbReference>
<dbReference type="InterPro" id="IPR027417">
    <property type="entry name" value="P-loop_NTPase"/>
</dbReference>
<dbReference type="GO" id="GO:0003777">
    <property type="term" value="F:microtubule motor activity"/>
    <property type="evidence" value="ECO:0007669"/>
    <property type="project" value="InterPro"/>
</dbReference>
<dbReference type="PROSITE" id="PS00411">
    <property type="entry name" value="KINESIN_MOTOR_1"/>
    <property type="match status" value="1"/>
</dbReference>
<comment type="similarity">
    <text evidence="1">Belongs to the TRAFAC class myosin-kinesin ATPase superfamily. Kinesin family. KIN-7 subfamily.</text>
</comment>
<gene>
    <name evidence="11" type="ORF">HKW66_Vig0094690</name>
</gene>
<dbReference type="InterPro" id="IPR036961">
    <property type="entry name" value="Kinesin_motor_dom_sf"/>
</dbReference>
<dbReference type="InterPro" id="IPR027640">
    <property type="entry name" value="Kinesin-like_fam"/>
</dbReference>
<sequence>MSGCGIQKRGKEHNGFAIHYQTCSAVSLPPLRSLFLWSPPVTRMQRMTRDRPSMADAREERGNFALSNAEEERIFVSIRVRPLNERERARHDVSDWECVSTNTIKFKNNGHAEQRPLSMDTYTFGEKHEAATSSMVFGEKCSTKQVYEEGIKDVALSVVRGVNSSIFAYGQTSSGKTHTMTGITEYACCSSIAAERLTSLVTFQHKDREFVVKFSSMEIYNEAVRDLLNAGSTSLRILDDPEKGTVVEKLTEETLIDRGQLQRLLSICAGIGCSITILFYDLQLYRLSGALLQAIYACVLAAERTTEETAMNEASSRSHQIIRLTVESNPRDYADVARSGALFASVNFVDLAGSERAAQTLSAGTRLREGSHINRSLLSLGTVIRKLSKGRNEHVPYRDSKLTRILQNSLGGNARTAIVCTISPARSHSEQSRNTLLFAGCAKQVTTNARVNQVTSDKVLVKQLQKELARLENELRNSTPNTILLKEKELQIQKMEQVISELTRERDLFQSSAQNKLQSAEKDQPLRVGKHSASELSGANNFLRRMDSASENLDITTTSLQHTGNSDDDFLLDGSSPTFVGPDPCQGWEEMASRAAEPEDDCKEVPCIEVKEVETDHKIDVKSSSGNEQLNPAVVDNTNNLIVDLLKEPSGSSTQIDKVDQESSKHPHISNLQQKPATPQLKEPEKVSGTFPTEVERESSNYSSVCYEDKLPESKFQATERKSSRERSSIQERKASVEDVESLWDSDAEDTSSVLNFVVGMNERARQKPLDEGMDDIMVRARTSGTDKRVNRVRGVSFSGTPAPWNFETQLRDTIQLWDACNIPLVHSLMALNRERKMLSKQVHKKFSWKERNEVYVKWGVDLKSKHRSVQLAWCLWTNTEDLNHVRESAALVAKLVGFINSGEASRKIFGLSFLSRWKP</sequence>
<dbReference type="InterPro" id="IPR021881">
    <property type="entry name" value="NACK_C"/>
</dbReference>
<evidence type="ECO:0000256" key="5">
    <source>
        <dbReference type="ARBA" id="ARBA00023175"/>
    </source>
</evidence>
<reference evidence="11 12" key="1">
    <citation type="submission" date="2020-05" db="EMBL/GenBank/DDBJ databases">
        <title>Vigna angularis (adzuki bean) Var. LongXiaoDou No. 4 denovo assembly.</title>
        <authorList>
            <person name="Xiang H."/>
        </authorList>
    </citation>
    <scope>NUCLEOTIDE SEQUENCE [LARGE SCALE GENOMIC DNA]</scope>
    <source>
        <tissue evidence="11">Leaf</tissue>
    </source>
</reference>
<dbReference type="Gene3D" id="3.40.850.10">
    <property type="entry name" value="Kinesin motor domain"/>
    <property type="match status" value="1"/>
</dbReference>
<feature type="region of interest" description="Disordered" evidence="9">
    <location>
        <begin position="648"/>
        <end position="741"/>
    </location>
</feature>
<dbReference type="GO" id="GO:0005874">
    <property type="term" value="C:microtubule"/>
    <property type="evidence" value="ECO:0007669"/>
    <property type="project" value="UniProtKB-KW"/>
</dbReference>
<dbReference type="GO" id="GO:0008017">
    <property type="term" value="F:microtubule binding"/>
    <property type="evidence" value="ECO:0007669"/>
    <property type="project" value="InterPro"/>
</dbReference>
<feature type="compositionally biased region" description="Basic and acidic residues" evidence="9">
    <location>
        <begin position="707"/>
        <end position="737"/>
    </location>
</feature>
<name>A0A8T0KL06_PHAAN</name>
<evidence type="ECO:0000256" key="1">
    <source>
        <dbReference type="ARBA" id="ARBA00007310"/>
    </source>
</evidence>
<evidence type="ECO:0000256" key="3">
    <source>
        <dbReference type="ARBA" id="ARBA00022741"/>
    </source>
</evidence>
<dbReference type="PANTHER" id="PTHR47968:SF61">
    <property type="entry name" value="ATP-BINDING MICROTUBULE MOTOR FAMILY PROTEIN"/>
    <property type="match status" value="1"/>
</dbReference>
<dbReference type="PANTHER" id="PTHR47968">
    <property type="entry name" value="CENTROMERE PROTEIN E"/>
    <property type="match status" value="1"/>
</dbReference>
<proteinExistence type="inferred from homology"/>
<evidence type="ECO:0000256" key="8">
    <source>
        <dbReference type="SAM" id="Coils"/>
    </source>
</evidence>
<keyword evidence="8" id="KW-0175">Coiled coil</keyword>
<feature type="domain" description="Kinesin motor" evidence="10">
    <location>
        <begin position="73"/>
        <end position="445"/>
    </location>
</feature>
<dbReference type="AlphaFoldDB" id="A0A8T0KL06"/>
<dbReference type="PROSITE" id="PS50067">
    <property type="entry name" value="KINESIN_MOTOR_2"/>
    <property type="match status" value="1"/>
</dbReference>
<evidence type="ECO:0000313" key="12">
    <source>
        <dbReference type="Proteomes" id="UP000743370"/>
    </source>
</evidence>
<dbReference type="Proteomes" id="UP000743370">
    <property type="component" value="Unassembled WGS sequence"/>
</dbReference>
<keyword evidence="3 6" id="KW-0547">Nucleotide-binding</keyword>
<accession>A0A8T0KL06</accession>
<organism evidence="11 12">
    <name type="scientific">Phaseolus angularis</name>
    <name type="common">Azuki bean</name>
    <name type="synonym">Vigna angularis</name>
    <dbReference type="NCBI Taxonomy" id="3914"/>
    <lineage>
        <taxon>Eukaryota</taxon>
        <taxon>Viridiplantae</taxon>
        <taxon>Streptophyta</taxon>
        <taxon>Embryophyta</taxon>
        <taxon>Tracheophyta</taxon>
        <taxon>Spermatophyta</taxon>
        <taxon>Magnoliopsida</taxon>
        <taxon>eudicotyledons</taxon>
        <taxon>Gunneridae</taxon>
        <taxon>Pentapetalae</taxon>
        <taxon>rosids</taxon>
        <taxon>fabids</taxon>
        <taxon>Fabales</taxon>
        <taxon>Fabaceae</taxon>
        <taxon>Papilionoideae</taxon>
        <taxon>50 kb inversion clade</taxon>
        <taxon>NPAAA clade</taxon>
        <taxon>indigoferoid/millettioid clade</taxon>
        <taxon>Phaseoleae</taxon>
        <taxon>Vigna</taxon>
    </lineage>
</organism>
<evidence type="ECO:0000256" key="9">
    <source>
        <dbReference type="SAM" id="MobiDB-lite"/>
    </source>
</evidence>
<dbReference type="InterPro" id="IPR019821">
    <property type="entry name" value="Kinesin_motor_CS"/>
</dbReference>
<dbReference type="SMART" id="SM00129">
    <property type="entry name" value="KISc"/>
    <property type="match status" value="1"/>
</dbReference>
<dbReference type="GO" id="GO:0007018">
    <property type="term" value="P:microtubule-based movement"/>
    <property type="evidence" value="ECO:0007669"/>
    <property type="project" value="InterPro"/>
</dbReference>
<evidence type="ECO:0000256" key="7">
    <source>
        <dbReference type="RuleBase" id="RU000394"/>
    </source>
</evidence>
<dbReference type="InterPro" id="IPR001752">
    <property type="entry name" value="Kinesin_motor_dom"/>
</dbReference>
<evidence type="ECO:0000259" key="10">
    <source>
        <dbReference type="PROSITE" id="PS50067"/>
    </source>
</evidence>
<feature type="coiled-coil region" evidence="8">
    <location>
        <begin position="454"/>
        <end position="512"/>
    </location>
</feature>
<dbReference type="PRINTS" id="PR00380">
    <property type="entry name" value="KINESINHEAVY"/>
</dbReference>